<keyword evidence="1" id="KW-1133">Transmembrane helix</keyword>
<feature type="transmembrane region" description="Helical" evidence="1">
    <location>
        <begin position="6"/>
        <end position="25"/>
    </location>
</feature>
<dbReference type="InterPro" id="IPR031571">
    <property type="entry name" value="RcpC_dom"/>
</dbReference>
<dbReference type="AlphaFoldDB" id="A0A1K9ZT52"/>
<dbReference type="RefSeq" id="WP_075518236.1">
    <property type="nucleotide sequence ID" value="NZ_FPLD01000060.1"/>
</dbReference>
<proteinExistence type="predicted"/>
<evidence type="ECO:0000256" key="1">
    <source>
        <dbReference type="SAM" id="Phobius"/>
    </source>
</evidence>
<gene>
    <name evidence="3" type="ORF">NVI5450_2238</name>
</gene>
<dbReference type="Pfam" id="PF16976">
    <property type="entry name" value="RcpC"/>
    <property type="match status" value="1"/>
</dbReference>
<sequence>MNQKVIFFVVLMGLIVTLMGLKIMLFPADTASTGEVDGIAMVDVWLAKEGLDKGEQLSEDKLERIVMSQSEAHRNGFLGEQTLPFHHQAIFSQSIEIGAEVTRNDVVLPGDPRYISFVLPSDKLAYPLTVNKKQLLANALMVGDFVDVFTFNSPDVNTFDDGFGSHRNLMITMLLNRIKLLSVPVLNNENENENEAMANADSVNVLIELGKEDAMTLALAEKIAQIDIMPFTEGVHPRSIGTEALIEAIKAERRESVREIRGMKDSLKQDMYK</sequence>
<keyword evidence="1" id="KW-0812">Transmembrane</keyword>
<dbReference type="EMBL" id="FPLD01000060">
    <property type="protein sequence ID" value="SGY99793.1"/>
    <property type="molecule type" value="Genomic_DNA"/>
</dbReference>
<evidence type="ECO:0000259" key="2">
    <source>
        <dbReference type="Pfam" id="PF16976"/>
    </source>
</evidence>
<reference evidence="3 4" key="1">
    <citation type="submission" date="2016-11" db="EMBL/GenBank/DDBJ databases">
        <authorList>
            <person name="Jaros S."/>
            <person name="Januszkiewicz K."/>
            <person name="Wedrychowicz H."/>
        </authorList>
    </citation>
    <scope>NUCLEOTIDE SEQUENCE [LARGE SCALE GENOMIC DNA]</scope>
    <source>
        <strain evidence="3">NVI 5450</strain>
    </source>
</reference>
<evidence type="ECO:0000313" key="4">
    <source>
        <dbReference type="Proteomes" id="UP000183794"/>
    </source>
</evidence>
<feature type="domain" description="Flp pilus assembly protein RcpC/CpaB" evidence="2">
    <location>
        <begin position="115"/>
        <end position="227"/>
    </location>
</feature>
<name>A0A1K9ZT52_9GAMM</name>
<keyword evidence="1" id="KW-0472">Membrane</keyword>
<dbReference type="Proteomes" id="UP000183794">
    <property type="component" value="Unassembled WGS sequence"/>
</dbReference>
<protein>
    <recommendedName>
        <fullName evidence="2">Flp pilus assembly protein RcpC/CpaB domain-containing protein</fullName>
    </recommendedName>
</protein>
<dbReference type="OrthoDB" id="6399095at2"/>
<accession>A0A1K9ZT52</accession>
<organism evidence="3 4">
    <name type="scientific">Moritella viscosa</name>
    <dbReference type="NCBI Taxonomy" id="80854"/>
    <lineage>
        <taxon>Bacteria</taxon>
        <taxon>Pseudomonadati</taxon>
        <taxon>Pseudomonadota</taxon>
        <taxon>Gammaproteobacteria</taxon>
        <taxon>Alteromonadales</taxon>
        <taxon>Moritellaceae</taxon>
        <taxon>Moritella</taxon>
    </lineage>
</organism>
<evidence type="ECO:0000313" key="3">
    <source>
        <dbReference type="EMBL" id="SGY99793.1"/>
    </source>
</evidence>